<proteinExistence type="predicted"/>
<dbReference type="Proteomes" id="UP001318860">
    <property type="component" value="Unassembled WGS sequence"/>
</dbReference>
<gene>
    <name evidence="2" type="ORF">DH2020_011461</name>
</gene>
<keyword evidence="3" id="KW-1185">Reference proteome</keyword>
<dbReference type="EMBL" id="JABTTQ020000005">
    <property type="protein sequence ID" value="KAK6157213.1"/>
    <property type="molecule type" value="Genomic_DNA"/>
</dbReference>
<organism evidence="2 3">
    <name type="scientific">Rehmannia glutinosa</name>
    <name type="common">Chinese foxglove</name>
    <dbReference type="NCBI Taxonomy" id="99300"/>
    <lineage>
        <taxon>Eukaryota</taxon>
        <taxon>Viridiplantae</taxon>
        <taxon>Streptophyta</taxon>
        <taxon>Embryophyta</taxon>
        <taxon>Tracheophyta</taxon>
        <taxon>Spermatophyta</taxon>
        <taxon>Magnoliopsida</taxon>
        <taxon>eudicotyledons</taxon>
        <taxon>Gunneridae</taxon>
        <taxon>Pentapetalae</taxon>
        <taxon>asterids</taxon>
        <taxon>lamiids</taxon>
        <taxon>Lamiales</taxon>
        <taxon>Orobanchaceae</taxon>
        <taxon>Rehmannieae</taxon>
        <taxon>Rehmannia</taxon>
    </lineage>
</organism>
<dbReference type="Pfam" id="PF12609">
    <property type="entry name" value="DUF3774"/>
    <property type="match status" value="1"/>
</dbReference>
<protein>
    <recommendedName>
        <fullName evidence="4">Wound-responsive family protein</fullName>
    </recommendedName>
</protein>
<evidence type="ECO:0000313" key="2">
    <source>
        <dbReference type="EMBL" id="KAK6157213.1"/>
    </source>
</evidence>
<sequence length="92" mass="10358">MSATRCSKAWIVAASVGAVEALKDQGFCRWNYAIRSIHHNARNRVIRSFSQAKQKLNSNHKGFIGSGGGDEKRRQSEDSLRQVMYLNCWGQS</sequence>
<accession>A0ABR0XE25</accession>
<evidence type="ECO:0008006" key="4">
    <source>
        <dbReference type="Google" id="ProtNLM"/>
    </source>
</evidence>
<feature type="compositionally biased region" description="Basic and acidic residues" evidence="1">
    <location>
        <begin position="69"/>
        <end position="78"/>
    </location>
</feature>
<reference evidence="2 3" key="1">
    <citation type="journal article" date="2021" name="Comput. Struct. Biotechnol. J.">
        <title>De novo genome assembly of the potent medicinal plant Rehmannia glutinosa using nanopore technology.</title>
        <authorList>
            <person name="Ma L."/>
            <person name="Dong C."/>
            <person name="Song C."/>
            <person name="Wang X."/>
            <person name="Zheng X."/>
            <person name="Niu Y."/>
            <person name="Chen S."/>
            <person name="Feng W."/>
        </authorList>
    </citation>
    <scope>NUCLEOTIDE SEQUENCE [LARGE SCALE GENOMIC DNA]</scope>
    <source>
        <strain evidence="2">DH-2019</strain>
    </source>
</reference>
<feature type="region of interest" description="Disordered" evidence="1">
    <location>
        <begin position="58"/>
        <end position="78"/>
    </location>
</feature>
<evidence type="ECO:0000256" key="1">
    <source>
        <dbReference type="SAM" id="MobiDB-lite"/>
    </source>
</evidence>
<name>A0ABR0XE25_REHGL</name>
<comment type="caution">
    <text evidence="2">The sequence shown here is derived from an EMBL/GenBank/DDBJ whole genome shotgun (WGS) entry which is preliminary data.</text>
</comment>
<dbReference type="PANTHER" id="PTHR33090">
    <property type="entry name" value="DUF3774 DOMAIN PROTEIN-RELATED"/>
    <property type="match status" value="1"/>
</dbReference>
<evidence type="ECO:0000313" key="3">
    <source>
        <dbReference type="Proteomes" id="UP001318860"/>
    </source>
</evidence>
<dbReference type="InterPro" id="IPR022251">
    <property type="entry name" value="DUF3774_wound-induced"/>
</dbReference>